<dbReference type="EMBL" id="MU394342">
    <property type="protein sequence ID" value="KAI6084092.1"/>
    <property type="molecule type" value="Genomic_DNA"/>
</dbReference>
<dbReference type="Proteomes" id="UP001497680">
    <property type="component" value="Unassembled WGS sequence"/>
</dbReference>
<sequence>MGSSSTTLHLPHLSTSIQPSSHLLHPHTIMADSSKVSTAPGTSKPSSSLTHSPPTPLAEPAAKRLRTIAAEILPALKDLDGADVSRVMANVFELRKAKERETRARLVKEDEALAKLVLDDFDLGYAVDIFMGAMDPTPIPMKKFDNYYQHMGTTTDHIFTLRESVRQLVVQVKGLNTLLFTLSGRARGPEAHSIKVNGRWIFEGISPELSKGGLLTRKPLEKGQSNLLEITLGAIYEDSVYSKYFGLSIRKLAEKSSSPDKVELSQCFNVLEAISSQLTLYATLLLLLCHCLKLNSDGGDKEKGRADAQYLAVDYGSLSELRYGVIPVTKRRGYELKYHGNQSSEKALVWALKHELKKWNILTVDWVLWDWECCMQI</sequence>
<protein>
    <submittedName>
        <fullName evidence="1">Uncharacterized protein</fullName>
    </submittedName>
</protein>
<keyword evidence="2" id="KW-1185">Reference proteome</keyword>
<proteinExistence type="predicted"/>
<name>A0ACC0CUC6_9PEZI</name>
<gene>
    <name evidence="1" type="ORF">F4821DRAFT_280380</name>
</gene>
<organism evidence="1 2">
    <name type="scientific">Hypoxylon rubiginosum</name>
    <dbReference type="NCBI Taxonomy" id="110542"/>
    <lineage>
        <taxon>Eukaryota</taxon>
        <taxon>Fungi</taxon>
        <taxon>Dikarya</taxon>
        <taxon>Ascomycota</taxon>
        <taxon>Pezizomycotina</taxon>
        <taxon>Sordariomycetes</taxon>
        <taxon>Xylariomycetidae</taxon>
        <taxon>Xylariales</taxon>
        <taxon>Hypoxylaceae</taxon>
        <taxon>Hypoxylon</taxon>
    </lineage>
</organism>
<accession>A0ACC0CUC6</accession>
<reference evidence="1 2" key="1">
    <citation type="journal article" date="2022" name="New Phytol.">
        <title>Ecological generalism drives hyperdiversity of secondary metabolite gene clusters in xylarialean endophytes.</title>
        <authorList>
            <person name="Franco M.E.E."/>
            <person name="Wisecaver J.H."/>
            <person name="Arnold A.E."/>
            <person name="Ju Y.M."/>
            <person name="Slot J.C."/>
            <person name="Ahrendt S."/>
            <person name="Moore L.P."/>
            <person name="Eastman K.E."/>
            <person name="Scott K."/>
            <person name="Konkel Z."/>
            <person name="Mondo S.J."/>
            <person name="Kuo A."/>
            <person name="Hayes R.D."/>
            <person name="Haridas S."/>
            <person name="Andreopoulos B."/>
            <person name="Riley R."/>
            <person name="LaButti K."/>
            <person name="Pangilinan J."/>
            <person name="Lipzen A."/>
            <person name="Amirebrahimi M."/>
            <person name="Yan J."/>
            <person name="Adam C."/>
            <person name="Keymanesh K."/>
            <person name="Ng V."/>
            <person name="Louie K."/>
            <person name="Northen T."/>
            <person name="Drula E."/>
            <person name="Henrissat B."/>
            <person name="Hsieh H.M."/>
            <person name="Youens-Clark K."/>
            <person name="Lutzoni F."/>
            <person name="Miadlikowska J."/>
            <person name="Eastwood D.C."/>
            <person name="Hamelin R.C."/>
            <person name="Grigoriev I.V."/>
            <person name="U'Ren J.M."/>
        </authorList>
    </citation>
    <scope>NUCLEOTIDE SEQUENCE [LARGE SCALE GENOMIC DNA]</scope>
    <source>
        <strain evidence="1 2">ER1909</strain>
    </source>
</reference>
<comment type="caution">
    <text evidence="1">The sequence shown here is derived from an EMBL/GenBank/DDBJ whole genome shotgun (WGS) entry which is preliminary data.</text>
</comment>
<evidence type="ECO:0000313" key="1">
    <source>
        <dbReference type="EMBL" id="KAI6084092.1"/>
    </source>
</evidence>
<evidence type="ECO:0000313" key="2">
    <source>
        <dbReference type="Proteomes" id="UP001497680"/>
    </source>
</evidence>